<dbReference type="InterPro" id="IPR016137">
    <property type="entry name" value="RGS"/>
</dbReference>
<dbReference type="Pfam" id="PF00787">
    <property type="entry name" value="PX"/>
    <property type="match status" value="1"/>
</dbReference>
<dbReference type="PROSITE" id="PS51207">
    <property type="entry name" value="PXA"/>
    <property type="match status" value="1"/>
</dbReference>
<dbReference type="InterPro" id="IPR037436">
    <property type="entry name" value="SNX14_PX"/>
</dbReference>
<dbReference type="KEGG" id="foc:113212355"/>
<dbReference type="PANTHER" id="PTHR22775:SF44">
    <property type="entry name" value="SORTING NEXIN-14"/>
    <property type="match status" value="1"/>
</dbReference>
<feature type="transmembrane region" description="Helical" evidence="2">
    <location>
        <begin position="12"/>
        <end position="32"/>
    </location>
</feature>
<evidence type="ECO:0000313" key="7">
    <source>
        <dbReference type="RefSeq" id="XP_026286799.1"/>
    </source>
</evidence>
<dbReference type="SMART" id="SM00313">
    <property type="entry name" value="PXA"/>
    <property type="match status" value="1"/>
</dbReference>
<evidence type="ECO:0000256" key="1">
    <source>
        <dbReference type="SAM" id="MobiDB-lite"/>
    </source>
</evidence>
<keyword evidence="2" id="KW-1133">Transmembrane helix</keyword>
<dbReference type="Gene3D" id="3.30.1520.10">
    <property type="entry name" value="Phox-like domain"/>
    <property type="match status" value="1"/>
</dbReference>
<dbReference type="GO" id="GO:0005770">
    <property type="term" value="C:late endosome"/>
    <property type="evidence" value="ECO:0007669"/>
    <property type="project" value="TreeGrafter"/>
</dbReference>
<keyword evidence="6" id="KW-1185">Reference proteome</keyword>
<feature type="compositionally biased region" description="Polar residues" evidence="1">
    <location>
        <begin position="496"/>
        <end position="510"/>
    </location>
</feature>
<dbReference type="SMART" id="SM00312">
    <property type="entry name" value="PX"/>
    <property type="match status" value="1"/>
</dbReference>
<dbReference type="AlphaFoldDB" id="A0A6J1SZV0"/>
<feature type="region of interest" description="Disordered" evidence="1">
    <location>
        <begin position="495"/>
        <end position="524"/>
    </location>
</feature>
<dbReference type="GO" id="GO:0035091">
    <property type="term" value="F:phosphatidylinositol binding"/>
    <property type="evidence" value="ECO:0007669"/>
    <property type="project" value="InterPro"/>
</dbReference>
<dbReference type="OrthoDB" id="5957963at2759"/>
<dbReference type="GeneID" id="113212355"/>
<dbReference type="PROSITE" id="PS50132">
    <property type="entry name" value="RGS"/>
    <property type="match status" value="1"/>
</dbReference>
<proteinExistence type="predicted"/>
<feature type="domain" description="PXA" evidence="5">
    <location>
        <begin position="120"/>
        <end position="295"/>
    </location>
</feature>
<dbReference type="Pfam" id="PF02194">
    <property type="entry name" value="PXA"/>
    <property type="match status" value="1"/>
</dbReference>
<dbReference type="CDD" id="cd06877">
    <property type="entry name" value="PX_SNX14"/>
    <property type="match status" value="1"/>
</dbReference>
<dbReference type="PROSITE" id="PS50195">
    <property type="entry name" value="PX"/>
    <property type="match status" value="1"/>
</dbReference>
<protein>
    <submittedName>
        <fullName evidence="7">Sorting nexin-14 isoform X1</fullName>
    </submittedName>
</protein>
<dbReference type="Proteomes" id="UP000504606">
    <property type="component" value="Unplaced"/>
</dbReference>
<dbReference type="InterPro" id="IPR036305">
    <property type="entry name" value="RGS_sf"/>
</dbReference>
<accession>A0A6J1SZV0</accession>
<organism evidence="6 7">
    <name type="scientific">Frankliniella occidentalis</name>
    <name type="common">Western flower thrips</name>
    <name type="synonym">Euthrips occidentalis</name>
    <dbReference type="NCBI Taxonomy" id="133901"/>
    <lineage>
        <taxon>Eukaryota</taxon>
        <taxon>Metazoa</taxon>
        <taxon>Ecdysozoa</taxon>
        <taxon>Arthropoda</taxon>
        <taxon>Hexapoda</taxon>
        <taxon>Insecta</taxon>
        <taxon>Pterygota</taxon>
        <taxon>Neoptera</taxon>
        <taxon>Paraneoptera</taxon>
        <taxon>Thysanoptera</taxon>
        <taxon>Terebrantia</taxon>
        <taxon>Thripoidea</taxon>
        <taxon>Thripidae</taxon>
        <taxon>Frankliniella</taxon>
    </lineage>
</organism>
<dbReference type="RefSeq" id="XP_026286799.1">
    <property type="nucleotide sequence ID" value="XM_026431014.2"/>
</dbReference>
<feature type="transmembrane region" description="Helical" evidence="2">
    <location>
        <begin position="38"/>
        <end position="59"/>
    </location>
</feature>
<feature type="domain" description="RGS" evidence="3">
    <location>
        <begin position="328"/>
        <end position="451"/>
    </location>
</feature>
<dbReference type="InterPro" id="IPR003114">
    <property type="entry name" value="Phox_assoc"/>
</dbReference>
<dbReference type="InterPro" id="IPR001683">
    <property type="entry name" value="PX_dom"/>
</dbReference>
<evidence type="ECO:0000259" key="5">
    <source>
        <dbReference type="PROSITE" id="PS51207"/>
    </source>
</evidence>
<dbReference type="SUPFAM" id="SSF64268">
    <property type="entry name" value="PX domain"/>
    <property type="match status" value="1"/>
</dbReference>
<evidence type="ECO:0000313" key="6">
    <source>
        <dbReference type="Proteomes" id="UP000504606"/>
    </source>
</evidence>
<reference evidence="7" key="1">
    <citation type="submission" date="2025-08" db="UniProtKB">
        <authorList>
            <consortium name="RefSeq"/>
        </authorList>
    </citation>
    <scope>IDENTIFICATION</scope>
    <source>
        <tissue evidence="7">Whole organism</tissue>
    </source>
</reference>
<keyword evidence="2" id="KW-0812">Transmembrane</keyword>
<dbReference type="SMART" id="SM00315">
    <property type="entry name" value="RGS"/>
    <property type="match status" value="1"/>
</dbReference>
<dbReference type="InterPro" id="IPR036871">
    <property type="entry name" value="PX_dom_sf"/>
</dbReference>
<feature type="domain" description="PX" evidence="4">
    <location>
        <begin position="578"/>
        <end position="701"/>
    </location>
</feature>
<dbReference type="SUPFAM" id="SSF48097">
    <property type="entry name" value="Regulator of G-protein signaling, RGS"/>
    <property type="match status" value="1"/>
</dbReference>
<gene>
    <name evidence="7" type="primary">LOC113212355</name>
</gene>
<evidence type="ECO:0000259" key="3">
    <source>
        <dbReference type="PROSITE" id="PS50132"/>
    </source>
</evidence>
<dbReference type="Gene3D" id="1.10.167.10">
    <property type="entry name" value="Regulator of G-protein Signalling 4, domain 2"/>
    <property type="match status" value="1"/>
</dbReference>
<evidence type="ECO:0000256" key="2">
    <source>
        <dbReference type="SAM" id="Phobius"/>
    </source>
</evidence>
<dbReference type="PANTHER" id="PTHR22775">
    <property type="entry name" value="SORTING NEXIN"/>
    <property type="match status" value="1"/>
</dbReference>
<dbReference type="Pfam" id="PF00615">
    <property type="entry name" value="RGS"/>
    <property type="match status" value="1"/>
</dbReference>
<dbReference type="GO" id="GO:0097352">
    <property type="term" value="P:autophagosome maturation"/>
    <property type="evidence" value="ECO:0007669"/>
    <property type="project" value="TreeGrafter"/>
</dbReference>
<evidence type="ECO:0000259" key="4">
    <source>
        <dbReference type="PROSITE" id="PS50195"/>
    </source>
</evidence>
<keyword evidence="2" id="KW-0472">Membrane</keyword>
<dbReference type="InterPro" id="IPR044926">
    <property type="entry name" value="RGS_subdomain_2"/>
</dbReference>
<name>A0A6J1SZV0_FRAOC</name>
<sequence>MDVEAKKIAYVTISDTLACVNLGIVLSLSALLAITTSFILGVFVLGTYVLGVTLFYFLLKKRVAVGNLLSIFTGENSTNEKCQNEKCQNTTGCNICGDGSCNRSKEPLYEAIRHGEIMINAELDESIESLLNRILQDFVESWYSQISSDKAFELELRHCLRRACTIVLQRGLQINLAETIFVKLLPAAVNHLEDYLIIREMSQNQRIPFVRAAVQHLGTRLHPATFNRDRELDYLRQITECVLPSLVAQSQLQCQNFHALMRELIAGWVLLPLADVLADPSILNSLLLLLLGHQQLTQYKDVDNEPKVKFLEKFVDYSPKYSSALHPDLSNILNNQKLLYAFMQFLKAERSVHILQFCLDVEEFNRKMLTPDISSEEKELLYKDAMDLYSVYFNPESPDNIGLPSDIVHSMKEVLTEDVGKLRTSPPLFEAINHAYRLLENKLCPLFHASDDVISLYCESGKQTNNLKHPFGRKPTRWLRYTFFRWLAGPRVLTTGVRSGTSSPLSQGSPARNRPNRRPTENVGAVARISSRLHKIKGVLRGPVEGHTFDSDPGIDLVDSEYAEDLQLSDSTDRNLSVWSVSIPAVKTKLDASSKPYSVFYIEIQKVDALKEDDSEKSHWKVERRYNDFYALEAKLIEFHGEFPDNQLPPRRMLLFSAPSAQFLESRKQVFEDYLKKLLSKPSLRGSDLLFAFLRVPGEFSEMNSSPDALSRLLRRTVPLTLRKERGQHLEPFLNGFFSSTEGKKTSKLEYKDVSQESPPVRDIRNIIGPIFQNNFNLTEESAPCSVDSSRTNMCSPLLGPIIQQGGFTSSLIHIGLVVYNMSKSSLRVALSIQALIGSTLDAILSYFVGRALKTLLVAPRLAHLTHLLQGAIFNSKSAHWNSMEIEERAGRELDQFCSKYWLAKLAAPACKGAFCAVQSPQLNKQLLYVLLDLVIEELFPELSHS</sequence>